<comment type="caution">
    <text evidence="2">The sequence shown here is derived from an EMBL/GenBank/DDBJ whole genome shotgun (WGS) entry which is preliminary data.</text>
</comment>
<evidence type="ECO:0000313" key="3">
    <source>
        <dbReference type="Proteomes" id="UP001501074"/>
    </source>
</evidence>
<dbReference type="Proteomes" id="UP001501074">
    <property type="component" value="Unassembled WGS sequence"/>
</dbReference>
<protein>
    <submittedName>
        <fullName evidence="2">Membrane protein</fullName>
    </submittedName>
</protein>
<keyword evidence="1" id="KW-0472">Membrane</keyword>
<reference evidence="3" key="1">
    <citation type="journal article" date="2019" name="Int. J. Syst. Evol. Microbiol.">
        <title>The Global Catalogue of Microorganisms (GCM) 10K type strain sequencing project: providing services to taxonomists for standard genome sequencing and annotation.</title>
        <authorList>
            <consortium name="The Broad Institute Genomics Platform"/>
            <consortium name="The Broad Institute Genome Sequencing Center for Infectious Disease"/>
            <person name="Wu L."/>
            <person name="Ma J."/>
        </authorList>
    </citation>
    <scope>NUCLEOTIDE SEQUENCE [LARGE SCALE GENOMIC DNA]</scope>
    <source>
        <strain evidence="3">JCM 16902</strain>
    </source>
</reference>
<dbReference type="SUPFAM" id="SSF140478">
    <property type="entry name" value="LemA-like"/>
    <property type="match status" value="1"/>
</dbReference>
<evidence type="ECO:0000256" key="1">
    <source>
        <dbReference type="SAM" id="Phobius"/>
    </source>
</evidence>
<dbReference type="RefSeq" id="WP_231481528.1">
    <property type="nucleotide sequence ID" value="NZ_BAAAZO010000012.1"/>
</dbReference>
<keyword evidence="1" id="KW-0812">Transmembrane</keyword>
<feature type="transmembrane region" description="Helical" evidence="1">
    <location>
        <begin position="12"/>
        <end position="34"/>
    </location>
</feature>
<dbReference type="Gene3D" id="1.20.1440.20">
    <property type="entry name" value="LemA-like domain"/>
    <property type="match status" value="1"/>
</dbReference>
<keyword evidence="3" id="KW-1185">Reference proteome</keyword>
<organism evidence="2 3">
    <name type="scientific">Kineosporia mesophila</name>
    <dbReference type="NCBI Taxonomy" id="566012"/>
    <lineage>
        <taxon>Bacteria</taxon>
        <taxon>Bacillati</taxon>
        <taxon>Actinomycetota</taxon>
        <taxon>Actinomycetes</taxon>
        <taxon>Kineosporiales</taxon>
        <taxon>Kineosporiaceae</taxon>
        <taxon>Kineosporia</taxon>
    </lineage>
</organism>
<gene>
    <name evidence="2" type="ORF">GCM10022223_66020</name>
</gene>
<name>A0ABP7APX5_9ACTN</name>
<dbReference type="EMBL" id="BAAAZO010000012">
    <property type="protein sequence ID" value="GAA3637899.1"/>
    <property type="molecule type" value="Genomic_DNA"/>
</dbReference>
<dbReference type="InterPro" id="IPR023353">
    <property type="entry name" value="LemA-like_dom_sf"/>
</dbReference>
<keyword evidence="1" id="KW-1133">Transmembrane helix</keyword>
<sequence>MDHALERLDGTWGVVLLTVLLLLVVGWYLSYLAARLDRLHHRVETSRAALETRLARRAAVALEVSRQLAPPAGEQLRLAASRMVRAPDAPVSEAGENLLARALHQAFADQKQVTRLRADPATGELLDELVLAGERVQLARRFHNDAVAHAQRMRRKKVVRWAKLAGTAQMPQMVEIDDSQPESLAWQPPPQGGIA</sequence>
<accession>A0ABP7APX5</accession>
<evidence type="ECO:0000313" key="2">
    <source>
        <dbReference type="EMBL" id="GAA3637899.1"/>
    </source>
</evidence>
<proteinExistence type="predicted"/>